<keyword evidence="2" id="KW-0812">Transmembrane</keyword>
<feature type="compositionally biased region" description="Basic and acidic residues" evidence="1">
    <location>
        <begin position="122"/>
        <end position="135"/>
    </location>
</feature>
<keyword evidence="2" id="KW-1133">Transmembrane helix</keyword>
<evidence type="ECO:0000313" key="4">
    <source>
        <dbReference type="Proteomes" id="UP001439008"/>
    </source>
</evidence>
<dbReference type="EMBL" id="JBDODL010005612">
    <property type="protein sequence ID" value="MES1923320.1"/>
    <property type="molecule type" value="Genomic_DNA"/>
</dbReference>
<name>A0ABV2AUI1_9EUKA</name>
<accession>A0ABV2AUI1</accession>
<reference evidence="3 4" key="1">
    <citation type="journal article" date="2024" name="BMC Biol.">
        <title>Comparative genomics of Ascetosporea gives new insight into the evolutionary basis for animal parasitism in Rhizaria.</title>
        <authorList>
            <person name="Hiltunen Thoren M."/>
            <person name="Onut-Brannstrom I."/>
            <person name="Alfjorden A."/>
            <person name="Peckova H."/>
            <person name="Swords F."/>
            <person name="Hooper C."/>
            <person name="Holzer A.S."/>
            <person name="Bass D."/>
            <person name="Burki F."/>
        </authorList>
    </citation>
    <scope>NUCLEOTIDE SEQUENCE [LARGE SCALE GENOMIC DNA]</scope>
    <source>
        <strain evidence="3">20-A016</strain>
    </source>
</reference>
<evidence type="ECO:0000313" key="3">
    <source>
        <dbReference type="EMBL" id="MES1923320.1"/>
    </source>
</evidence>
<protein>
    <submittedName>
        <fullName evidence="3">Uncharacterized protein</fullName>
    </submittedName>
</protein>
<feature type="compositionally biased region" description="Polar residues" evidence="1">
    <location>
        <begin position="111"/>
        <end position="121"/>
    </location>
</feature>
<proteinExistence type="predicted"/>
<organism evidence="3 4">
    <name type="scientific">Bonamia ostreae</name>
    <dbReference type="NCBI Taxonomy" id="126728"/>
    <lineage>
        <taxon>Eukaryota</taxon>
        <taxon>Sar</taxon>
        <taxon>Rhizaria</taxon>
        <taxon>Endomyxa</taxon>
        <taxon>Ascetosporea</taxon>
        <taxon>Haplosporida</taxon>
        <taxon>Bonamia</taxon>
    </lineage>
</organism>
<keyword evidence="2" id="KW-0472">Membrane</keyword>
<dbReference type="Proteomes" id="UP001439008">
    <property type="component" value="Unassembled WGS sequence"/>
</dbReference>
<feature type="region of interest" description="Disordered" evidence="1">
    <location>
        <begin position="55"/>
        <end position="135"/>
    </location>
</feature>
<feature type="compositionally biased region" description="Basic and acidic residues" evidence="1">
    <location>
        <begin position="58"/>
        <end position="75"/>
    </location>
</feature>
<comment type="caution">
    <text evidence="3">The sequence shown here is derived from an EMBL/GenBank/DDBJ whole genome shotgun (WGS) entry which is preliminary data.</text>
</comment>
<feature type="transmembrane region" description="Helical" evidence="2">
    <location>
        <begin position="20"/>
        <end position="44"/>
    </location>
</feature>
<evidence type="ECO:0000256" key="1">
    <source>
        <dbReference type="SAM" id="MobiDB-lite"/>
    </source>
</evidence>
<gene>
    <name evidence="3" type="ORF">MHBO_004875</name>
</gene>
<keyword evidence="4" id="KW-1185">Reference proteome</keyword>
<evidence type="ECO:0000256" key="2">
    <source>
        <dbReference type="SAM" id="Phobius"/>
    </source>
</evidence>
<sequence>MTDKDRIIAGKVNIINKLEIVKYVLIVLLSIFGFGYIPVLYYLIKNRGLKCCESNDDPFAKRKDKTECPKKDKNPQADLGENVKVITNPVENPEESNNEIETQNMKDENDASSNNIQQGDNSEGKVYTKSDRTQQKDIDVEACTNLIDTYDNM</sequence>